<dbReference type="RefSeq" id="WP_379985783.1">
    <property type="nucleotide sequence ID" value="NZ_JADIKD010000011.1"/>
</dbReference>
<evidence type="ECO:0000256" key="6">
    <source>
        <dbReference type="ARBA" id="ARBA00022475"/>
    </source>
</evidence>
<dbReference type="Pfam" id="PF03739">
    <property type="entry name" value="LptF_LptG"/>
    <property type="match status" value="1"/>
</dbReference>
<dbReference type="Proteomes" id="UP001620408">
    <property type="component" value="Unassembled WGS sequence"/>
</dbReference>
<sequence length="369" mass="40272">MLSILDRYFLRELAQTVAAVAVVLLVIMAGSAFARVLQQVANGSFPASVMFQVLGLNMLDGLSNLLPLSGFLGVFWSLGRMYRESEMHVLASSGMGPLGLLRPVALLAVCLVALVAVVSLWLGPWATRTADALVAAANRSVIAAGLDAGRFTELPGKGGIIFVDSLSRDGSVLGNTLIVTERPGKNNGPAVVKLVTGKSGQLYQDSNGDGRYLSLHDGWQYEIPLGADNWRKMQYERNDASLSNVQNNDSDDDPAHTLDTITLSHGTTPETRAEFAWRITVPIMAVVLMMLSLPLSRQTPREPRYGRMLLAVLAFFLYFNLLALCRSQIVKGHWHNAGPMWLVSLLVFAAAAWMFRNQYTARRPRKGNA</sequence>
<feature type="transmembrane region" description="Helical" evidence="12">
    <location>
        <begin position="275"/>
        <end position="293"/>
    </location>
</feature>
<dbReference type="InterPro" id="IPR030922">
    <property type="entry name" value="LptF"/>
</dbReference>
<feature type="transmembrane region" description="Helical" evidence="12">
    <location>
        <begin position="58"/>
        <end position="79"/>
    </location>
</feature>
<organism evidence="13 14">
    <name type="scientific">Dyella koreensis</name>
    <dbReference type="NCBI Taxonomy" id="311235"/>
    <lineage>
        <taxon>Bacteria</taxon>
        <taxon>Pseudomonadati</taxon>
        <taxon>Pseudomonadota</taxon>
        <taxon>Gammaproteobacteria</taxon>
        <taxon>Lysobacterales</taxon>
        <taxon>Rhodanobacteraceae</taxon>
        <taxon>Dyella</taxon>
    </lineage>
</organism>
<comment type="subunit">
    <text evidence="11">Component of the lipopolysaccharide transport and assembly complex. The LptBFG transporter is composed of two ATP-binding proteins (LptB) and two transmembrane proteins (LptF and LptG).</text>
</comment>
<evidence type="ECO:0000256" key="11">
    <source>
        <dbReference type="ARBA" id="ARBA00026081"/>
    </source>
</evidence>
<evidence type="ECO:0000313" key="13">
    <source>
        <dbReference type="EMBL" id="MFK2918398.1"/>
    </source>
</evidence>
<comment type="similarity">
    <text evidence="3">Belongs to the LptF/LptG family.</text>
</comment>
<dbReference type="EMBL" id="JADIKD010000011">
    <property type="protein sequence ID" value="MFK2918398.1"/>
    <property type="molecule type" value="Genomic_DNA"/>
</dbReference>
<comment type="subcellular location">
    <subcellularLocation>
        <location evidence="2">Cell inner membrane</location>
        <topology evidence="2">Multi-pass membrane protein</topology>
    </subcellularLocation>
</comment>
<evidence type="ECO:0000256" key="5">
    <source>
        <dbReference type="ARBA" id="ARBA00022448"/>
    </source>
</evidence>
<dbReference type="PANTHER" id="PTHR33529:SF7">
    <property type="entry name" value="LIPOPOLYSACCHARIDE EXPORT SYSTEM PERMEASE PROTEIN LPTF"/>
    <property type="match status" value="1"/>
</dbReference>
<keyword evidence="9 12" id="KW-1133">Transmembrane helix</keyword>
<evidence type="ECO:0000256" key="12">
    <source>
        <dbReference type="SAM" id="Phobius"/>
    </source>
</evidence>
<protein>
    <recommendedName>
        <fullName evidence="4">Lipopolysaccharide export system permease protein LptF</fullName>
    </recommendedName>
</protein>
<dbReference type="InterPro" id="IPR005495">
    <property type="entry name" value="LptG/LptF_permease"/>
</dbReference>
<feature type="transmembrane region" description="Helical" evidence="12">
    <location>
        <begin position="336"/>
        <end position="355"/>
    </location>
</feature>
<keyword evidence="7" id="KW-0997">Cell inner membrane</keyword>
<evidence type="ECO:0000256" key="7">
    <source>
        <dbReference type="ARBA" id="ARBA00022519"/>
    </source>
</evidence>
<keyword evidence="8 12" id="KW-0812">Transmembrane</keyword>
<gene>
    <name evidence="13" type="primary">lptF</name>
    <name evidence="13" type="ORF">ISS97_14080</name>
</gene>
<evidence type="ECO:0000256" key="8">
    <source>
        <dbReference type="ARBA" id="ARBA00022692"/>
    </source>
</evidence>
<evidence type="ECO:0000256" key="2">
    <source>
        <dbReference type="ARBA" id="ARBA00004429"/>
    </source>
</evidence>
<dbReference type="PANTHER" id="PTHR33529">
    <property type="entry name" value="SLR0882 PROTEIN-RELATED"/>
    <property type="match status" value="1"/>
</dbReference>
<evidence type="ECO:0000313" key="14">
    <source>
        <dbReference type="Proteomes" id="UP001620408"/>
    </source>
</evidence>
<evidence type="ECO:0000256" key="4">
    <source>
        <dbReference type="ARBA" id="ARBA00014213"/>
    </source>
</evidence>
<dbReference type="NCBIfam" id="TIGR04407">
    <property type="entry name" value="LptF_YjgP"/>
    <property type="match status" value="1"/>
</dbReference>
<comment type="caution">
    <text evidence="13">The sequence shown here is derived from an EMBL/GenBank/DDBJ whole genome shotgun (WGS) entry which is preliminary data.</text>
</comment>
<comment type="function">
    <text evidence="1">Part of the ABC transporter complex LptBFG involved in the translocation of lipopolysaccharide (LPS) from the inner membrane to the outer membrane.</text>
</comment>
<feature type="transmembrane region" description="Helical" evidence="12">
    <location>
        <begin position="305"/>
        <end position="324"/>
    </location>
</feature>
<keyword evidence="5" id="KW-0813">Transport</keyword>
<name>A0ABW8K919_9GAMM</name>
<proteinExistence type="inferred from homology"/>
<reference evidence="13 14" key="1">
    <citation type="submission" date="2020-10" db="EMBL/GenBank/DDBJ databases">
        <title>Phylogeny of dyella-like bacteria.</title>
        <authorList>
            <person name="Fu J."/>
        </authorList>
    </citation>
    <scope>NUCLEOTIDE SEQUENCE [LARGE SCALE GENOMIC DNA]</scope>
    <source>
        <strain evidence="13 14">BB4</strain>
    </source>
</reference>
<keyword evidence="6" id="KW-1003">Cell membrane</keyword>
<feature type="transmembrane region" description="Helical" evidence="12">
    <location>
        <begin position="100"/>
        <end position="122"/>
    </location>
</feature>
<evidence type="ECO:0000256" key="3">
    <source>
        <dbReference type="ARBA" id="ARBA00007725"/>
    </source>
</evidence>
<evidence type="ECO:0000256" key="1">
    <source>
        <dbReference type="ARBA" id="ARBA00002265"/>
    </source>
</evidence>
<evidence type="ECO:0000256" key="9">
    <source>
        <dbReference type="ARBA" id="ARBA00022989"/>
    </source>
</evidence>
<evidence type="ECO:0000256" key="10">
    <source>
        <dbReference type="ARBA" id="ARBA00023136"/>
    </source>
</evidence>
<accession>A0ABW8K919</accession>
<keyword evidence="10 12" id="KW-0472">Membrane</keyword>
<keyword evidence="14" id="KW-1185">Reference proteome</keyword>